<dbReference type="EMBL" id="AP024485">
    <property type="protein sequence ID" value="BCS88081.1"/>
    <property type="molecule type" value="Genomic_DNA"/>
</dbReference>
<evidence type="ECO:0000256" key="1">
    <source>
        <dbReference type="ARBA" id="ARBA00004383"/>
    </source>
</evidence>
<evidence type="ECO:0000313" key="13">
    <source>
        <dbReference type="Proteomes" id="UP001053296"/>
    </source>
</evidence>
<keyword evidence="3" id="KW-0813">Transport</keyword>
<feature type="domain" description="TonB C-terminal" evidence="11">
    <location>
        <begin position="119"/>
        <end position="209"/>
    </location>
</feature>
<keyword evidence="4" id="KW-1003">Cell membrane</keyword>
<keyword evidence="13" id="KW-1185">Reference proteome</keyword>
<evidence type="ECO:0000313" key="12">
    <source>
        <dbReference type="EMBL" id="BCS88081.1"/>
    </source>
</evidence>
<dbReference type="InterPro" id="IPR051045">
    <property type="entry name" value="TonB-dependent_transducer"/>
</dbReference>
<sequence length="209" mass="21738">MTLWKVPTAFLGAVGITIAFCLLIPMLGTNRDAPLRLEENPVPVVIVPPEVKQRIASGGGTTASVAPVHSPSIPGLPLPVPTLPATGDVPLPALSGPSGLSLAAPAAPTGGMFEPGAPAFDKPPQVLTRLDPYYPPAARRTGTEGQVLIRVLVDENGRVESADVIRSEPAGVFDAAAIKAVRGWRFSPAQRAGQPVAVRIDIPISFRLD</sequence>
<name>A0ABN6EP06_9BACT</name>
<evidence type="ECO:0000256" key="2">
    <source>
        <dbReference type="ARBA" id="ARBA00006555"/>
    </source>
</evidence>
<dbReference type="Proteomes" id="UP001053296">
    <property type="component" value="Chromosome"/>
</dbReference>
<keyword evidence="8 10" id="KW-1133">Transmembrane helix</keyword>
<dbReference type="SUPFAM" id="SSF74653">
    <property type="entry name" value="TolA/TonB C-terminal domain"/>
    <property type="match status" value="1"/>
</dbReference>
<evidence type="ECO:0000256" key="3">
    <source>
        <dbReference type="ARBA" id="ARBA00022448"/>
    </source>
</evidence>
<gene>
    <name evidence="12" type="ORF">PSDVSF_13230</name>
</gene>
<dbReference type="Gene3D" id="3.30.1150.10">
    <property type="match status" value="1"/>
</dbReference>
<keyword evidence="5" id="KW-0997">Cell inner membrane</keyword>
<protein>
    <recommendedName>
        <fullName evidence="11">TonB C-terminal domain-containing protein</fullName>
    </recommendedName>
</protein>
<keyword evidence="6 10" id="KW-0812">Transmembrane</keyword>
<feature type="transmembrane region" description="Helical" evidence="10">
    <location>
        <begin position="6"/>
        <end position="27"/>
    </location>
</feature>
<evidence type="ECO:0000256" key="7">
    <source>
        <dbReference type="ARBA" id="ARBA00022927"/>
    </source>
</evidence>
<evidence type="ECO:0000256" key="10">
    <source>
        <dbReference type="SAM" id="Phobius"/>
    </source>
</evidence>
<proteinExistence type="inferred from homology"/>
<accession>A0ABN6EP06</accession>
<dbReference type="InterPro" id="IPR037682">
    <property type="entry name" value="TonB_C"/>
</dbReference>
<dbReference type="RefSeq" id="WP_229595422.1">
    <property type="nucleotide sequence ID" value="NZ_AP024485.1"/>
</dbReference>
<dbReference type="NCBIfam" id="TIGR01352">
    <property type="entry name" value="tonB_Cterm"/>
    <property type="match status" value="1"/>
</dbReference>
<evidence type="ECO:0000256" key="6">
    <source>
        <dbReference type="ARBA" id="ARBA00022692"/>
    </source>
</evidence>
<evidence type="ECO:0000256" key="8">
    <source>
        <dbReference type="ARBA" id="ARBA00022989"/>
    </source>
</evidence>
<evidence type="ECO:0000256" key="9">
    <source>
        <dbReference type="ARBA" id="ARBA00023136"/>
    </source>
</evidence>
<reference evidence="12" key="1">
    <citation type="journal article" date="2022" name="Arch. Microbiol.">
        <title>Pseudodesulfovibrio sediminis sp. nov., a mesophilic and neutrophilic sulfate-reducing bacterium isolated from sediment of a brackish lake.</title>
        <authorList>
            <person name="Takahashi A."/>
            <person name="Kojima H."/>
            <person name="Watanabe M."/>
            <person name="Fukui M."/>
        </authorList>
    </citation>
    <scope>NUCLEOTIDE SEQUENCE</scope>
    <source>
        <strain evidence="12">SF6</strain>
    </source>
</reference>
<dbReference type="PRINTS" id="PR01374">
    <property type="entry name" value="TONBPROTEIN"/>
</dbReference>
<dbReference type="PROSITE" id="PS52015">
    <property type="entry name" value="TONB_CTD"/>
    <property type="match status" value="1"/>
</dbReference>
<comment type="subcellular location">
    <subcellularLocation>
        <location evidence="1">Cell inner membrane</location>
        <topology evidence="1">Single-pass membrane protein</topology>
        <orientation evidence="1">Periplasmic side</orientation>
    </subcellularLocation>
</comment>
<evidence type="ECO:0000256" key="5">
    <source>
        <dbReference type="ARBA" id="ARBA00022519"/>
    </source>
</evidence>
<dbReference type="PANTHER" id="PTHR33446">
    <property type="entry name" value="PROTEIN TONB-RELATED"/>
    <property type="match status" value="1"/>
</dbReference>
<evidence type="ECO:0000259" key="11">
    <source>
        <dbReference type="PROSITE" id="PS52015"/>
    </source>
</evidence>
<keyword evidence="9 10" id="KW-0472">Membrane</keyword>
<comment type="similarity">
    <text evidence="2">Belongs to the TonB family.</text>
</comment>
<dbReference type="InterPro" id="IPR003538">
    <property type="entry name" value="TonB"/>
</dbReference>
<keyword evidence="7" id="KW-0653">Protein transport</keyword>
<organism evidence="12 13">
    <name type="scientific">Pseudodesulfovibrio sediminis</name>
    <dbReference type="NCBI Taxonomy" id="2810563"/>
    <lineage>
        <taxon>Bacteria</taxon>
        <taxon>Pseudomonadati</taxon>
        <taxon>Thermodesulfobacteriota</taxon>
        <taxon>Desulfovibrionia</taxon>
        <taxon>Desulfovibrionales</taxon>
        <taxon>Desulfovibrionaceae</taxon>
    </lineage>
</organism>
<dbReference type="InterPro" id="IPR006260">
    <property type="entry name" value="TonB/TolA_C"/>
</dbReference>
<dbReference type="Pfam" id="PF03544">
    <property type="entry name" value="TonB_C"/>
    <property type="match status" value="1"/>
</dbReference>
<evidence type="ECO:0000256" key="4">
    <source>
        <dbReference type="ARBA" id="ARBA00022475"/>
    </source>
</evidence>